<dbReference type="GO" id="GO:0006355">
    <property type="term" value="P:regulation of DNA-templated transcription"/>
    <property type="evidence" value="ECO:0007669"/>
    <property type="project" value="InterPro"/>
</dbReference>
<dbReference type="GO" id="GO:0000160">
    <property type="term" value="P:phosphorelay signal transduction system"/>
    <property type="evidence" value="ECO:0007669"/>
    <property type="project" value="InterPro"/>
</dbReference>
<feature type="region of interest" description="Disordered" evidence="4">
    <location>
        <begin position="1"/>
        <end position="29"/>
    </location>
</feature>
<dbReference type="Gene3D" id="1.10.10.10">
    <property type="entry name" value="Winged helix-like DNA-binding domain superfamily/Winged helix DNA-binding domain"/>
    <property type="match status" value="1"/>
</dbReference>
<evidence type="ECO:0000313" key="8">
    <source>
        <dbReference type="Proteomes" id="UP000295606"/>
    </source>
</evidence>
<proteinExistence type="predicted"/>
<gene>
    <name evidence="7" type="ORF">E1N52_09635</name>
</gene>
<dbReference type="InterPro" id="IPR001789">
    <property type="entry name" value="Sig_transdc_resp-reg_receiver"/>
</dbReference>
<reference evidence="7 8" key="1">
    <citation type="submission" date="2019-03" db="EMBL/GenBank/DDBJ databases">
        <title>Paraburkholderia sp. isolated from native Mimosa gymnas in Guartela State Park, Brazil.</title>
        <authorList>
            <person name="Paulitsch F."/>
            <person name="Hungria M."/>
            <person name="Delamuta J.R.M."/>
            <person name="Ribeiro R.A."/>
            <person name="Dall'Agnol R."/>
            <person name="Silva J.S.B."/>
        </authorList>
    </citation>
    <scope>NUCLEOTIDE SEQUENCE [LARGE SCALE GENOMIC DNA]</scope>
    <source>
        <strain evidence="7 8">CNPSo 3008</strain>
    </source>
</reference>
<dbReference type="InterPro" id="IPR011006">
    <property type="entry name" value="CheY-like_superfamily"/>
</dbReference>
<evidence type="ECO:0000256" key="1">
    <source>
        <dbReference type="ARBA" id="ARBA00022553"/>
    </source>
</evidence>
<evidence type="ECO:0000313" key="7">
    <source>
        <dbReference type="EMBL" id="TDG08726.1"/>
    </source>
</evidence>
<feature type="modified residue" description="4-aspartylphosphate" evidence="3">
    <location>
        <position position="88"/>
    </location>
</feature>
<dbReference type="InterPro" id="IPR039420">
    <property type="entry name" value="WalR-like"/>
</dbReference>
<comment type="caution">
    <text evidence="7">The sequence shown here is derived from an EMBL/GenBank/DDBJ whole genome shotgun (WGS) entry which is preliminary data.</text>
</comment>
<dbReference type="Pfam" id="PF00196">
    <property type="entry name" value="GerE"/>
    <property type="match status" value="1"/>
</dbReference>
<dbReference type="RefSeq" id="WP_133182269.1">
    <property type="nucleotide sequence ID" value="NZ_SMOD01000006.1"/>
</dbReference>
<evidence type="ECO:0000259" key="6">
    <source>
        <dbReference type="PROSITE" id="PS50110"/>
    </source>
</evidence>
<protein>
    <submittedName>
        <fullName evidence="7">Response regulator transcription factor</fullName>
    </submittedName>
</protein>
<dbReference type="CDD" id="cd06170">
    <property type="entry name" value="LuxR_C_like"/>
    <property type="match status" value="1"/>
</dbReference>
<keyword evidence="2" id="KW-0238">DNA-binding</keyword>
<dbReference type="SMART" id="SM00421">
    <property type="entry name" value="HTH_LUXR"/>
    <property type="match status" value="1"/>
</dbReference>
<dbReference type="InterPro" id="IPR016032">
    <property type="entry name" value="Sig_transdc_resp-reg_C-effctor"/>
</dbReference>
<feature type="compositionally biased region" description="Low complexity" evidence="4">
    <location>
        <begin position="7"/>
        <end position="20"/>
    </location>
</feature>
<dbReference type="GO" id="GO:0003677">
    <property type="term" value="F:DNA binding"/>
    <property type="evidence" value="ECO:0007669"/>
    <property type="project" value="UniProtKB-KW"/>
</dbReference>
<accession>A0A4R5LHI2</accession>
<evidence type="ECO:0000259" key="5">
    <source>
        <dbReference type="PROSITE" id="PS50043"/>
    </source>
</evidence>
<dbReference type="PANTHER" id="PTHR43214:SF17">
    <property type="entry name" value="TRANSCRIPTIONAL REGULATORY PROTEIN RCSB"/>
    <property type="match status" value="1"/>
</dbReference>
<dbReference type="SMART" id="SM00448">
    <property type="entry name" value="REC"/>
    <property type="match status" value="1"/>
</dbReference>
<dbReference type="InterPro" id="IPR058245">
    <property type="entry name" value="NreC/VraR/RcsB-like_REC"/>
</dbReference>
<dbReference type="AlphaFoldDB" id="A0A4R5LHI2"/>
<dbReference type="SUPFAM" id="SSF46894">
    <property type="entry name" value="C-terminal effector domain of the bipartite response regulators"/>
    <property type="match status" value="1"/>
</dbReference>
<name>A0A4R5LHI2_9BURK</name>
<evidence type="ECO:0000256" key="3">
    <source>
        <dbReference type="PROSITE-ProRule" id="PRU00169"/>
    </source>
</evidence>
<dbReference type="SUPFAM" id="SSF52172">
    <property type="entry name" value="CheY-like"/>
    <property type="match status" value="1"/>
</dbReference>
<dbReference type="OrthoDB" id="8585266at2"/>
<dbReference type="PROSITE" id="PS00622">
    <property type="entry name" value="HTH_LUXR_1"/>
    <property type="match status" value="1"/>
</dbReference>
<evidence type="ECO:0000256" key="2">
    <source>
        <dbReference type="ARBA" id="ARBA00023125"/>
    </source>
</evidence>
<dbReference type="Pfam" id="PF00072">
    <property type="entry name" value="Response_reg"/>
    <property type="match status" value="1"/>
</dbReference>
<dbReference type="Proteomes" id="UP000295606">
    <property type="component" value="Unassembled WGS sequence"/>
</dbReference>
<feature type="domain" description="HTH luxR-type" evidence="5">
    <location>
        <begin position="179"/>
        <end position="244"/>
    </location>
</feature>
<dbReference type="PROSITE" id="PS50110">
    <property type="entry name" value="RESPONSE_REGULATORY"/>
    <property type="match status" value="1"/>
</dbReference>
<dbReference type="PRINTS" id="PR00038">
    <property type="entry name" value="HTHLUXR"/>
</dbReference>
<dbReference type="PANTHER" id="PTHR43214">
    <property type="entry name" value="TWO-COMPONENT RESPONSE REGULATOR"/>
    <property type="match status" value="1"/>
</dbReference>
<dbReference type="InterPro" id="IPR036388">
    <property type="entry name" value="WH-like_DNA-bd_sf"/>
</dbReference>
<keyword evidence="1 3" id="KW-0597">Phosphoprotein</keyword>
<organism evidence="7 8">
    <name type="scientific">Paraburkholderia guartelaensis</name>
    <dbReference type="NCBI Taxonomy" id="2546446"/>
    <lineage>
        <taxon>Bacteria</taxon>
        <taxon>Pseudomonadati</taxon>
        <taxon>Pseudomonadota</taxon>
        <taxon>Betaproteobacteria</taxon>
        <taxon>Burkholderiales</taxon>
        <taxon>Burkholderiaceae</taxon>
        <taxon>Paraburkholderia</taxon>
    </lineage>
</organism>
<dbReference type="InterPro" id="IPR000792">
    <property type="entry name" value="Tscrpt_reg_LuxR_C"/>
</dbReference>
<dbReference type="Gene3D" id="3.40.50.2300">
    <property type="match status" value="1"/>
</dbReference>
<sequence>MTPLPAPLSDDAAAATATQRASREHEKQHADVAAPVRVIIADDHPLVVYALEGMLANHPNVQIVARARSVSELFEAAAQHAFDLVLMDLYMGFPGELDGPEAIRVFRAAFPQKAVVVLTMESEATVLRKTVEMEVAAVLSKRDRIDLIPVAIMSAMAREQYVGPVVRDLLTEAAHAARREEVHRILTRREFEVITHYSTGLGVTEIAGLLGRSVKTISAQKCAAMKKLALSNDIELYRLAVECGVTPGEHN</sequence>
<evidence type="ECO:0000256" key="4">
    <source>
        <dbReference type="SAM" id="MobiDB-lite"/>
    </source>
</evidence>
<dbReference type="CDD" id="cd17535">
    <property type="entry name" value="REC_NarL-like"/>
    <property type="match status" value="1"/>
</dbReference>
<feature type="domain" description="Response regulatory" evidence="6">
    <location>
        <begin position="37"/>
        <end position="156"/>
    </location>
</feature>
<dbReference type="PROSITE" id="PS50043">
    <property type="entry name" value="HTH_LUXR_2"/>
    <property type="match status" value="1"/>
</dbReference>
<dbReference type="EMBL" id="SMOD01000006">
    <property type="protein sequence ID" value="TDG08726.1"/>
    <property type="molecule type" value="Genomic_DNA"/>
</dbReference>